<dbReference type="GO" id="GO:0016977">
    <property type="term" value="F:chitosanase activity"/>
    <property type="evidence" value="ECO:0007669"/>
    <property type="project" value="InterPro"/>
</dbReference>
<dbReference type="InterPro" id="IPR000400">
    <property type="entry name" value="Glyco_hydro_46"/>
</dbReference>
<dbReference type="Pfam" id="PF01374">
    <property type="entry name" value="Glyco_hydro_46"/>
    <property type="match status" value="1"/>
</dbReference>
<reference evidence="2" key="1">
    <citation type="submission" date="2020-12" db="EMBL/GenBank/DDBJ databases">
        <title>Metabolic potential, ecology and presence of endohyphal bacteria is reflected in genomic diversity of Mucoromycotina.</title>
        <authorList>
            <person name="Muszewska A."/>
            <person name="Okrasinska A."/>
            <person name="Steczkiewicz K."/>
            <person name="Drgas O."/>
            <person name="Orlowska M."/>
            <person name="Perlinska-Lenart U."/>
            <person name="Aleksandrzak-Piekarczyk T."/>
            <person name="Szatraj K."/>
            <person name="Zielenkiewicz U."/>
            <person name="Pilsyk S."/>
            <person name="Malc E."/>
            <person name="Mieczkowski P."/>
            <person name="Kruszewska J.S."/>
            <person name="Biernat P."/>
            <person name="Pawlowska J."/>
        </authorList>
    </citation>
    <scope>NUCLEOTIDE SEQUENCE</scope>
    <source>
        <strain evidence="2">CBS 226.32</strain>
    </source>
</reference>
<dbReference type="Gene3D" id="3.30.386.10">
    <property type="entry name" value="Chitosanase, subunit A, domain 2"/>
    <property type="match status" value="1"/>
</dbReference>
<dbReference type="Gene3D" id="1.20.141.10">
    <property type="entry name" value="Chitosanase, subunit A, domain 1"/>
    <property type="match status" value="1"/>
</dbReference>
<dbReference type="GO" id="GO:0005576">
    <property type="term" value="C:extracellular region"/>
    <property type="evidence" value="ECO:0007669"/>
    <property type="project" value="InterPro"/>
</dbReference>
<dbReference type="InterPro" id="IPR023346">
    <property type="entry name" value="Lysozyme-like_dom_sf"/>
</dbReference>
<dbReference type="GO" id="GO:0005975">
    <property type="term" value="P:carbohydrate metabolic process"/>
    <property type="evidence" value="ECO:0007669"/>
    <property type="project" value="InterPro"/>
</dbReference>
<accession>A0A8H7QFV4</accession>
<keyword evidence="3" id="KW-1185">Reference proteome</keyword>
<dbReference type="Proteomes" id="UP000650833">
    <property type="component" value="Unassembled WGS sequence"/>
</dbReference>
<comment type="caution">
    <text evidence="2">The sequence shown here is derived from an EMBL/GenBank/DDBJ whole genome shotgun (WGS) entry which is preliminary data.</text>
</comment>
<feature type="chain" id="PRO_5034162681" description="Lysozyme-like protein" evidence="1">
    <location>
        <begin position="22"/>
        <end position="332"/>
    </location>
</feature>
<feature type="signal peptide" evidence="1">
    <location>
        <begin position="1"/>
        <end position="21"/>
    </location>
</feature>
<evidence type="ECO:0000313" key="2">
    <source>
        <dbReference type="EMBL" id="KAG2191329.1"/>
    </source>
</evidence>
<evidence type="ECO:0000313" key="3">
    <source>
        <dbReference type="Proteomes" id="UP000650833"/>
    </source>
</evidence>
<organism evidence="2 3">
    <name type="scientific">Mucor plumbeus</name>
    <dbReference type="NCBI Taxonomy" id="97098"/>
    <lineage>
        <taxon>Eukaryota</taxon>
        <taxon>Fungi</taxon>
        <taxon>Fungi incertae sedis</taxon>
        <taxon>Mucoromycota</taxon>
        <taxon>Mucoromycotina</taxon>
        <taxon>Mucoromycetes</taxon>
        <taxon>Mucorales</taxon>
        <taxon>Mucorineae</taxon>
        <taxon>Mucoraceae</taxon>
        <taxon>Mucor</taxon>
    </lineage>
</organism>
<dbReference type="AlphaFoldDB" id="A0A8H7QFV4"/>
<dbReference type="SUPFAM" id="SSF53955">
    <property type="entry name" value="Lysozyme-like"/>
    <property type="match status" value="1"/>
</dbReference>
<evidence type="ECO:0000256" key="1">
    <source>
        <dbReference type="SAM" id="SignalP"/>
    </source>
</evidence>
<proteinExistence type="predicted"/>
<evidence type="ECO:0008006" key="4">
    <source>
        <dbReference type="Google" id="ProtNLM"/>
    </source>
</evidence>
<keyword evidence="1" id="KW-0732">Signal</keyword>
<protein>
    <recommendedName>
        <fullName evidence="4">Lysozyme-like protein</fullName>
    </recommendedName>
</protein>
<dbReference type="OrthoDB" id="76114at2759"/>
<sequence>MKFLSISTLASVLLFTSSSLQQELDEEVYQNCHNRFQPHPAMCNKFNFISSEEAVKKGCIVPKNGTTFYDLSDLPQVNTMNINTIKMASLITNVFEDGDANFAFASCSNIHDLRGFTSGYAGFTTGTGDSETLIQLYSQNNPNNRLEKFLPRCHEISSLPHCDRQNRGTTQGLEQFCAAWKDEACDASGSFAKTQRQWVFENYMIPSARYAAHNGVESALGQAIFYDTIIQHGFQYVEPDINIVRVLTLTGPRMRLESEQAFLTRFITTRRELQCCYPDKVWPASASRSADLQSLVDDFEKHKDLNGPIPLNKFGRTIKGDENLDRDTKHCK</sequence>
<name>A0A8H7QFV4_9FUNG</name>
<dbReference type="InterPro" id="IPR023099">
    <property type="entry name" value="Glyco_hydro_46_N"/>
</dbReference>
<dbReference type="EMBL" id="JAEPRC010000838">
    <property type="protein sequence ID" value="KAG2191329.1"/>
    <property type="molecule type" value="Genomic_DNA"/>
</dbReference>
<gene>
    <name evidence="2" type="ORF">INT46_010225</name>
</gene>